<dbReference type="SUPFAM" id="SSF53335">
    <property type="entry name" value="S-adenosyl-L-methionine-dependent methyltransferases"/>
    <property type="match status" value="1"/>
</dbReference>
<dbReference type="Pfam" id="PF02353">
    <property type="entry name" value="CMAS"/>
    <property type="match status" value="1"/>
</dbReference>
<accession>A0ABS5DFC7</accession>
<evidence type="ECO:0000256" key="2">
    <source>
        <dbReference type="ARBA" id="ARBA00022603"/>
    </source>
</evidence>
<dbReference type="RefSeq" id="WP_210970398.1">
    <property type="nucleotide sequence ID" value="NZ_JAGPXE010000005.1"/>
</dbReference>
<reference evidence="6 7" key="1">
    <citation type="submission" date="2021-04" db="EMBL/GenBank/DDBJ databases">
        <title>Whole-genome sequencing of Saccharopolyspora endophytica KCTC 19397.</title>
        <authorList>
            <person name="Ay H."/>
            <person name="Saygin H."/>
            <person name="Sahin N."/>
        </authorList>
    </citation>
    <scope>NUCLEOTIDE SEQUENCE [LARGE SCALE GENOMIC DNA]</scope>
    <source>
        <strain evidence="6 7">KCTC 19397</strain>
    </source>
</reference>
<dbReference type="GO" id="GO:0008168">
    <property type="term" value="F:methyltransferase activity"/>
    <property type="evidence" value="ECO:0007669"/>
    <property type="project" value="UniProtKB-KW"/>
</dbReference>
<comment type="similarity">
    <text evidence="1">Belongs to the CFA/CMAS family.</text>
</comment>
<comment type="caution">
    <text evidence="6">The sequence shown here is derived from an EMBL/GenBank/DDBJ whole genome shotgun (WGS) entry which is preliminary data.</text>
</comment>
<evidence type="ECO:0000256" key="1">
    <source>
        <dbReference type="ARBA" id="ARBA00010815"/>
    </source>
</evidence>
<dbReference type="InterPro" id="IPR029063">
    <property type="entry name" value="SAM-dependent_MTases_sf"/>
</dbReference>
<dbReference type="CDD" id="cd02440">
    <property type="entry name" value="AdoMet_MTases"/>
    <property type="match status" value="1"/>
</dbReference>
<protein>
    <submittedName>
        <fullName evidence="6">Class I SAM-dependent methyltransferase</fullName>
    </submittedName>
</protein>
<evidence type="ECO:0000256" key="3">
    <source>
        <dbReference type="ARBA" id="ARBA00022679"/>
    </source>
</evidence>
<evidence type="ECO:0000313" key="7">
    <source>
        <dbReference type="Proteomes" id="UP000674084"/>
    </source>
</evidence>
<proteinExistence type="inferred from homology"/>
<gene>
    <name evidence="6" type="ORF">KBO27_13705</name>
</gene>
<dbReference type="PANTHER" id="PTHR43667">
    <property type="entry name" value="CYCLOPROPANE-FATTY-ACYL-PHOSPHOLIPID SYNTHASE"/>
    <property type="match status" value="1"/>
</dbReference>
<keyword evidence="7" id="KW-1185">Reference proteome</keyword>
<dbReference type="PANTHER" id="PTHR43667:SF2">
    <property type="entry name" value="FATTY ACID C-METHYL TRANSFERASE"/>
    <property type="match status" value="1"/>
</dbReference>
<name>A0ABS5DFC7_9PSEU</name>
<keyword evidence="3" id="KW-0808">Transferase</keyword>
<keyword evidence="5" id="KW-0443">Lipid metabolism</keyword>
<dbReference type="Proteomes" id="UP000674084">
    <property type="component" value="Unassembled WGS sequence"/>
</dbReference>
<dbReference type="InterPro" id="IPR050723">
    <property type="entry name" value="CFA/CMAS"/>
</dbReference>
<sequence>MTTTTTAAAQDSAGTARPWDLLGAAPHSPVRAAVAERLFRHAVRALPVRVALAGGDVLGAGGPDSPLMRVEDPEAFFHRLGVDAKIGFGESYMAGEWTSADPAELLTPFAARIATLVPAPLQRARRWVEARQPSTERGTVTGARENIHRHYDLSNDVFATFLDETMTYSAALFPPGGDDLGAAQVRKIDRILDLAAVGRDTELLEIGTGWGSLAARAARRGARVTTLTLSAEQQRLAQKSLAEDGLADRVEVRLADYREITGRFDAVVSVEMIEAVGREFWPDYVGALDRLVAPGGRIGLQAITMPHDRMLATDGAYTWIHKYIFPGGRLPSVEALEAAFDEHTGLRRTERHSFGPSYATTLQHWRQRFLERWDEVRALGFSERFRRTWEFYLAYSEAGFRSGYLDVWQLGYRKPAQG</sequence>
<dbReference type="EMBL" id="JAGPXE010000005">
    <property type="protein sequence ID" value="MBQ0925003.1"/>
    <property type="molecule type" value="Genomic_DNA"/>
</dbReference>
<keyword evidence="4" id="KW-0949">S-adenosyl-L-methionine</keyword>
<organism evidence="6 7">
    <name type="scientific">Saccharopolyspora endophytica</name>
    <dbReference type="NCBI Taxonomy" id="543886"/>
    <lineage>
        <taxon>Bacteria</taxon>
        <taxon>Bacillati</taxon>
        <taxon>Actinomycetota</taxon>
        <taxon>Actinomycetes</taxon>
        <taxon>Pseudonocardiales</taxon>
        <taxon>Pseudonocardiaceae</taxon>
        <taxon>Saccharopolyspora</taxon>
    </lineage>
</organism>
<dbReference type="InterPro" id="IPR003333">
    <property type="entry name" value="CMAS"/>
</dbReference>
<evidence type="ECO:0000256" key="4">
    <source>
        <dbReference type="ARBA" id="ARBA00022691"/>
    </source>
</evidence>
<dbReference type="Gene3D" id="3.40.50.150">
    <property type="entry name" value="Vaccinia Virus protein VP39"/>
    <property type="match status" value="1"/>
</dbReference>
<dbReference type="PIRSF" id="PIRSF003085">
    <property type="entry name" value="CMAS"/>
    <property type="match status" value="1"/>
</dbReference>
<keyword evidence="2 6" id="KW-0489">Methyltransferase</keyword>
<dbReference type="GO" id="GO:0032259">
    <property type="term" value="P:methylation"/>
    <property type="evidence" value="ECO:0007669"/>
    <property type="project" value="UniProtKB-KW"/>
</dbReference>
<evidence type="ECO:0000313" key="6">
    <source>
        <dbReference type="EMBL" id="MBQ0925003.1"/>
    </source>
</evidence>
<evidence type="ECO:0000256" key="5">
    <source>
        <dbReference type="ARBA" id="ARBA00023098"/>
    </source>
</evidence>